<dbReference type="PROSITE" id="PS01031">
    <property type="entry name" value="SHSP"/>
    <property type="match status" value="1"/>
</dbReference>
<name>A0A919K8J8_9ACTN</name>
<evidence type="ECO:0000313" key="4">
    <source>
        <dbReference type="EMBL" id="GIF00841.1"/>
    </source>
</evidence>
<accession>A0A919K8J8</accession>
<sequence length="198" mass="22101">MLTPVLMTMTMTAAQHRASSGTDPIRSRRRPGKDLVSVTIIVPGRYRRSSTVPARHGDPLAEFEQLQEQMGQIISSFFQGEQNLGGAPQAPFWVPAADLEETDDAYVLELELPGVRKDDVNIEVRDNELRVTGDIKQKERTGILRRQMRRVGQFQYVVALPGDIDPEQVEASLHDGVLTVRLGKAATSQPRQIEVRES</sequence>
<dbReference type="InterPro" id="IPR002068">
    <property type="entry name" value="A-crystallin/Hsp20_dom"/>
</dbReference>
<keyword evidence="5" id="KW-1185">Reference proteome</keyword>
<organism evidence="4 5">
    <name type="scientific">Paractinoplanes rishiriensis</name>
    <dbReference type="NCBI Taxonomy" id="1050105"/>
    <lineage>
        <taxon>Bacteria</taxon>
        <taxon>Bacillati</taxon>
        <taxon>Actinomycetota</taxon>
        <taxon>Actinomycetes</taxon>
        <taxon>Micromonosporales</taxon>
        <taxon>Micromonosporaceae</taxon>
        <taxon>Paractinoplanes</taxon>
    </lineage>
</organism>
<dbReference type="EMBL" id="BOMV01000091">
    <property type="protein sequence ID" value="GIF00841.1"/>
    <property type="molecule type" value="Genomic_DNA"/>
</dbReference>
<proteinExistence type="inferred from homology"/>
<reference evidence="4" key="1">
    <citation type="submission" date="2021-01" db="EMBL/GenBank/DDBJ databases">
        <title>Whole genome shotgun sequence of Actinoplanes rishiriensis NBRC 108556.</title>
        <authorList>
            <person name="Komaki H."/>
            <person name="Tamura T."/>
        </authorList>
    </citation>
    <scope>NUCLEOTIDE SEQUENCE</scope>
    <source>
        <strain evidence="4">NBRC 108556</strain>
    </source>
</reference>
<comment type="similarity">
    <text evidence="1 2">Belongs to the small heat shock protein (HSP20) family.</text>
</comment>
<gene>
    <name evidence="4" type="ORF">Ari01nite_83050</name>
</gene>
<evidence type="ECO:0000256" key="2">
    <source>
        <dbReference type="RuleBase" id="RU003616"/>
    </source>
</evidence>
<dbReference type="CDD" id="cd06464">
    <property type="entry name" value="ACD_sHsps-like"/>
    <property type="match status" value="1"/>
</dbReference>
<dbReference type="Pfam" id="PF00011">
    <property type="entry name" value="HSP20"/>
    <property type="match status" value="1"/>
</dbReference>
<dbReference type="InterPro" id="IPR031107">
    <property type="entry name" value="Small_HSP"/>
</dbReference>
<evidence type="ECO:0000313" key="5">
    <source>
        <dbReference type="Proteomes" id="UP000636960"/>
    </source>
</evidence>
<dbReference type="SUPFAM" id="SSF49764">
    <property type="entry name" value="HSP20-like chaperones"/>
    <property type="match status" value="1"/>
</dbReference>
<dbReference type="InterPro" id="IPR008978">
    <property type="entry name" value="HSP20-like_chaperone"/>
</dbReference>
<comment type="caution">
    <text evidence="4">The sequence shown here is derived from an EMBL/GenBank/DDBJ whole genome shotgun (WGS) entry which is preliminary data.</text>
</comment>
<dbReference type="AlphaFoldDB" id="A0A919K8J8"/>
<feature type="domain" description="SHSP" evidence="3">
    <location>
        <begin position="87"/>
        <end position="198"/>
    </location>
</feature>
<dbReference type="PANTHER" id="PTHR11527">
    <property type="entry name" value="HEAT-SHOCK PROTEIN 20 FAMILY MEMBER"/>
    <property type="match status" value="1"/>
</dbReference>
<dbReference type="Gene3D" id="2.60.40.790">
    <property type="match status" value="1"/>
</dbReference>
<evidence type="ECO:0000256" key="1">
    <source>
        <dbReference type="PROSITE-ProRule" id="PRU00285"/>
    </source>
</evidence>
<dbReference type="RefSeq" id="WP_203789041.1">
    <property type="nucleotide sequence ID" value="NZ_BOMV01000091.1"/>
</dbReference>
<dbReference type="Proteomes" id="UP000636960">
    <property type="component" value="Unassembled WGS sequence"/>
</dbReference>
<evidence type="ECO:0000259" key="3">
    <source>
        <dbReference type="PROSITE" id="PS01031"/>
    </source>
</evidence>
<protein>
    <recommendedName>
        <fullName evidence="3">SHSP domain-containing protein</fullName>
    </recommendedName>
</protein>